<name>A0A645FY40_9ZZZZ</name>
<sequence>MRRIPKAPFLTLGAFDMAALCYLDFSTGSQWLSMAYPCASDLAGGNQVLLTVQTLRHSRAVAFEFFKKISAEYCIPG</sequence>
<comment type="caution">
    <text evidence="1">The sequence shown here is derived from an EMBL/GenBank/DDBJ whole genome shotgun (WGS) entry which is preliminary data.</text>
</comment>
<accession>A0A645FY40</accession>
<reference evidence="1" key="1">
    <citation type="submission" date="2019-08" db="EMBL/GenBank/DDBJ databases">
        <authorList>
            <person name="Kucharzyk K."/>
            <person name="Murdoch R.W."/>
            <person name="Higgins S."/>
            <person name="Loffler F."/>
        </authorList>
    </citation>
    <scope>NUCLEOTIDE SEQUENCE</scope>
</reference>
<proteinExistence type="predicted"/>
<dbReference type="EMBL" id="VSSQ01066226">
    <property type="protein sequence ID" value="MPN18806.1"/>
    <property type="molecule type" value="Genomic_DNA"/>
</dbReference>
<gene>
    <name evidence="1" type="ORF">SDC9_166171</name>
</gene>
<protein>
    <submittedName>
        <fullName evidence="1">Uncharacterized protein</fullName>
    </submittedName>
</protein>
<organism evidence="1">
    <name type="scientific">bioreactor metagenome</name>
    <dbReference type="NCBI Taxonomy" id="1076179"/>
    <lineage>
        <taxon>unclassified sequences</taxon>
        <taxon>metagenomes</taxon>
        <taxon>ecological metagenomes</taxon>
    </lineage>
</organism>
<dbReference type="AlphaFoldDB" id="A0A645FY40"/>
<evidence type="ECO:0000313" key="1">
    <source>
        <dbReference type="EMBL" id="MPN18806.1"/>
    </source>
</evidence>